<evidence type="ECO:0000313" key="2">
    <source>
        <dbReference type="Proteomes" id="UP001314170"/>
    </source>
</evidence>
<name>A0AAV1SJX6_9ROSI</name>
<proteinExistence type="predicted"/>
<dbReference type="EMBL" id="CAWUPB010001184">
    <property type="protein sequence ID" value="CAK7350735.1"/>
    <property type="molecule type" value="Genomic_DNA"/>
</dbReference>
<accession>A0AAV1SJX6</accession>
<gene>
    <name evidence="1" type="ORF">DCAF_LOCUS23479</name>
</gene>
<comment type="caution">
    <text evidence="1">The sequence shown here is derived from an EMBL/GenBank/DDBJ whole genome shotgun (WGS) entry which is preliminary data.</text>
</comment>
<sequence>MVWVPDPLKNQDVTVISSATTTYSHRPVGDKAPLISVAQGIMGEHGSVDG</sequence>
<protein>
    <submittedName>
        <fullName evidence="1">Uncharacterized protein</fullName>
    </submittedName>
</protein>
<evidence type="ECO:0000313" key="1">
    <source>
        <dbReference type="EMBL" id="CAK7350735.1"/>
    </source>
</evidence>
<keyword evidence="2" id="KW-1185">Reference proteome</keyword>
<organism evidence="1 2">
    <name type="scientific">Dovyalis caffra</name>
    <dbReference type="NCBI Taxonomy" id="77055"/>
    <lineage>
        <taxon>Eukaryota</taxon>
        <taxon>Viridiplantae</taxon>
        <taxon>Streptophyta</taxon>
        <taxon>Embryophyta</taxon>
        <taxon>Tracheophyta</taxon>
        <taxon>Spermatophyta</taxon>
        <taxon>Magnoliopsida</taxon>
        <taxon>eudicotyledons</taxon>
        <taxon>Gunneridae</taxon>
        <taxon>Pentapetalae</taxon>
        <taxon>rosids</taxon>
        <taxon>fabids</taxon>
        <taxon>Malpighiales</taxon>
        <taxon>Salicaceae</taxon>
        <taxon>Flacourtieae</taxon>
        <taxon>Dovyalis</taxon>
    </lineage>
</organism>
<dbReference type="AlphaFoldDB" id="A0AAV1SJX6"/>
<reference evidence="1 2" key="1">
    <citation type="submission" date="2024-01" db="EMBL/GenBank/DDBJ databases">
        <authorList>
            <person name="Waweru B."/>
        </authorList>
    </citation>
    <scope>NUCLEOTIDE SEQUENCE [LARGE SCALE GENOMIC DNA]</scope>
</reference>
<dbReference type="Proteomes" id="UP001314170">
    <property type="component" value="Unassembled WGS sequence"/>
</dbReference>